<dbReference type="GO" id="GO:0110051">
    <property type="term" value="P:metabolite repair"/>
    <property type="evidence" value="ECO:0007669"/>
    <property type="project" value="TreeGrafter"/>
</dbReference>
<comment type="similarity">
    <text evidence="7">Belongs to the NnrD/CARKD family.</text>
</comment>
<gene>
    <name evidence="9" type="ORF">C7M61_004706</name>
</gene>
<feature type="domain" description="YjeF C-terminal" evidence="8">
    <location>
        <begin position="10"/>
        <end position="342"/>
    </location>
</feature>
<keyword evidence="3" id="KW-0521">NADP</keyword>
<evidence type="ECO:0000313" key="9">
    <source>
        <dbReference type="EMBL" id="PSK35248.1"/>
    </source>
</evidence>
<dbReference type="InterPro" id="IPR000631">
    <property type="entry name" value="CARKD"/>
</dbReference>
<dbReference type="SUPFAM" id="SSF53613">
    <property type="entry name" value="Ribokinase-like"/>
    <property type="match status" value="1"/>
</dbReference>
<dbReference type="Proteomes" id="UP000241107">
    <property type="component" value="Unassembled WGS sequence"/>
</dbReference>
<dbReference type="InterPro" id="IPR017953">
    <property type="entry name" value="Carbohydrate_kinase_pred_CS"/>
</dbReference>
<comment type="subcellular location">
    <subcellularLocation>
        <location evidence="7">Cytoplasm</location>
    </subcellularLocation>
</comment>
<comment type="catalytic activity">
    <reaction evidence="7">
        <text>(6S)-NADHX + ATP = ADP + phosphate + NADH + H(+)</text>
        <dbReference type="Rhea" id="RHEA:19017"/>
        <dbReference type="ChEBI" id="CHEBI:15378"/>
        <dbReference type="ChEBI" id="CHEBI:30616"/>
        <dbReference type="ChEBI" id="CHEBI:43474"/>
        <dbReference type="ChEBI" id="CHEBI:57945"/>
        <dbReference type="ChEBI" id="CHEBI:64074"/>
        <dbReference type="ChEBI" id="CHEBI:456216"/>
        <dbReference type="EC" id="4.2.1.93"/>
    </reaction>
</comment>
<reference evidence="9 10" key="1">
    <citation type="submission" date="2018-03" db="EMBL/GenBank/DDBJ databases">
        <title>Candida pseudohaemulonii genome assembly and annotation.</title>
        <authorList>
            <person name="Munoz J.F."/>
            <person name="Gade L.G."/>
            <person name="Chow N.A."/>
            <person name="Litvintseva A.P."/>
            <person name="Loparev V.N."/>
            <person name="Cuomo C.A."/>
        </authorList>
    </citation>
    <scope>NUCLEOTIDE SEQUENCE [LARGE SCALE GENOMIC DNA]</scope>
    <source>
        <strain evidence="9 10">B12108</strain>
    </source>
</reference>
<protein>
    <recommendedName>
        <fullName evidence="7">ATP-dependent (S)-NAD(P)H-hydrate dehydratase</fullName>
        <ecNumber evidence="7">4.2.1.93</ecNumber>
    </recommendedName>
    <alternativeName>
        <fullName evidence="7">ATP-dependent NAD(P)HX dehydratase</fullName>
    </alternativeName>
</protein>
<dbReference type="EC" id="4.2.1.93" evidence="7"/>
<dbReference type="NCBIfam" id="TIGR00196">
    <property type="entry name" value="yjeF_cterm"/>
    <property type="match status" value="1"/>
</dbReference>
<evidence type="ECO:0000259" key="8">
    <source>
        <dbReference type="PROSITE" id="PS51383"/>
    </source>
</evidence>
<keyword evidence="2 7" id="KW-0067">ATP-binding</keyword>
<dbReference type="InterPro" id="IPR029056">
    <property type="entry name" value="Ribokinase-like"/>
</dbReference>
<evidence type="ECO:0000256" key="3">
    <source>
        <dbReference type="ARBA" id="ARBA00022857"/>
    </source>
</evidence>
<comment type="cofactor">
    <cofactor evidence="7">
        <name>Mg(2+)</name>
        <dbReference type="ChEBI" id="CHEBI:18420"/>
    </cofactor>
</comment>
<dbReference type="VEuPathDB" id="FungiDB:C7M61_004706"/>
<dbReference type="CDD" id="cd01171">
    <property type="entry name" value="YXKO-related"/>
    <property type="match status" value="1"/>
</dbReference>
<dbReference type="OrthoDB" id="8110916at2759"/>
<name>A0A2P7YH07_9ASCO</name>
<comment type="catalytic activity">
    <reaction evidence="6 7">
        <text>(6S)-NADPHX + ATP = ADP + phosphate + NADPH + H(+)</text>
        <dbReference type="Rhea" id="RHEA:32231"/>
        <dbReference type="ChEBI" id="CHEBI:15378"/>
        <dbReference type="ChEBI" id="CHEBI:30616"/>
        <dbReference type="ChEBI" id="CHEBI:43474"/>
        <dbReference type="ChEBI" id="CHEBI:57783"/>
        <dbReference type="ChEBI" id="CHEBI:64076"/>
        <dbReference type="ChEBI" id="CHEBI:456216"/>
        <dbReference type="EC" id="4.2.1.93"/>
    </reaction>
</comment>
<dbReference type="GeneID" id="36568093"/>
<dbReference type="GO" id="GO:0005524">
    <property type="term" value="F:ATP binding"/>
    <property type="evidence" value="ECO:0007669"/>
    <property type="project" value="UniProtKB-KW"/>
</dbReference>
<evidence type="ECO:0000256" key="4">
    <source>
        <dbReference type="ARBA" id="ARBA00023027"/>
    </source>
</evidence>
<evidence type="ECO:0000256" key="1">
    <source>
        <dbReference type="ARBA" id="ARBA00022741"/>
    </source>
</evidence>
<dbReference type="GO" id="GO:0047453">
    <property type="term" value="F:ATP-dependent NAD(P)H-hydrate dehydratase activity"/>
    <property type="evidence" value="ECO:0007669"/>
    <property type="project" value="UniProtKB-UniRule"/>
</dbReference>
<feature type="binding site" evidence="7">
    <location>
        <begin position="238"/>
        <end position="242"/>
    </location>
    <ligand>
        <name>ATP</name>
        <dbReference type="ChEBI" id="CHEBI:30616"/>
    </ligand>
</feature>
<keyword evidence="5 7" id="KW-0456">Lyase</keyword>
<keyword evidence="7" id="KW-0963">Cytoplasm</keyword>
<evidence type="ECO:0000256" key="6">
    <source>
        <dbReference type="ARBA" id="ARBA00047472"/>
    </source>
</evidence>
<dbReference type="HAMAP" id="MF_01965">
    <property type="entry name" value="NADHX_dehydratase"/>
    <property type="match status" value="1"/>
</dbReference>
<feature type="binding site" evidence="7">
    <location>
        <position position="148"/>
    </location>
    <ligand>
        <name>(6S)-NADPHX</name>
        <dbReference type="ChEBI" id="CHEBI:64076"/>
    </ligand>
</feature>
<organism evidence="9 10">
    <name type="scientific">Candidozyma pseudohaemuli</name>
    <dbReference type="NCBI Taxonomy" id="418784"/>
    <lineage>
        <taxon>Eukaryota</taxon>
        <taxon>Fungi</taxon>
        <taxon>Dikarya</taxon>
        <taxon>Ascomycota</taxon>
        <taxon>Saccharomycotina</taxon>
        <taxon>Pichiomycetes</taxon>
        <taxon>Metschnikowiaceae</taxon>
        <taxon>Candidozyma</taxon>
    </lineage>
</organism>
<evidence type="ECO:0000256" key="5">
    <source>
        <dbReference type="ARBA" id="ARBA00023239"/>
    </source>
</evidence>
<keyword evidence="1 7" id="KW-0547">Nucleotide-binding</keyword>
<comment type="caution">
    <text evidence="9">The sequence shown here is derived from an EMBL/GenBank/DDBJ whole genome shotgun (WGS) entry which is preliminary data.</text>
</comment>
<dbReference type="Pfam" id="PF01256">
    <property type="entry name" value="Carb_kinase"/>
    <property type="match status" value="1"/>
</dbReference>
<dbReference type="PROSITE" id="PS01050">
    <property type="entry name" value="YJEF_C_2"/>
    <property type="match status" value="1"/>
</dbReference>
<dbReference type="Gene3D" id="3.40.1190.20">
    <property type="match status" value="1"/>
</dbReference>
<keyword evidence="4 7" id="KW-0520">NAD</keyword>
<keyword evidence="10" id="KW-1185">Reference proteome</keyword>
<feature type="binding site" evidence="7">
    <location>
        <begin position="257"/>
        <end position="266"/>
    </location>
    <ligand>
        <name>ATP</name>
        <dbReference type="ChEBI" id="CHEBI:30616"/>
    </ligand>
</feature>
<evidence type="ECO:0000256" key="2">
    <source>
        <dbReference type="ARBA" id="ARBA00022840"/>
    </source>
</evidence>
<evidence type="ECO:0000256" key="7">
    <source>
        <dbReference type="HAMAP-Rule" id="MF_03157"/>
    </source>
</evidence>
<accession>A0A2P7YH07</accession>
<feature type="binding site" evidence="7">
    <location>
        <position position="267"/>
    </location>
    <ligand>
        <name>(6S)-NADPHX</name>
        <dbReference type="ChEBI" id="CHEBI:64076"/>
    </ligand>
</feature>
<dbReference type="STRING" id="418784.A0A2P7YH07"/>
<dbReference type="GO" id="GO:0005737">
    <property type="term" value="C:cytoplasm"/>
    <property type="evidence" value="ECO:0007669"/>
    <property type="project" value="UniProtKB-SubCell"/>
</dbReference>
<dbReference type="PROSITE" id="PS51383">
    <property type="entry name" value="YJEF_C_3"/>
    <property type="match status" value="1"/>
</dbReference>
<dbReference type="EMBL" id="PYFQ01000017">
    <property type="protein sequence ID" value="PSK35248.1"/>
    <property type="molecule type" value="Genomic_DNA"/>
</dbReference>
<keyword evidence="7" id="KW-0597">Phosphoprotein</keyword>
<dbReference type="PANTHER" id="PTHR12592:SF0">
    <property type="entry name" value="ATP-DEPENDENT (S)-NAD(P)H-HYDRATE DEHYDRATASE"/>
    <property type="match status" value="1"/>
</dbReference>
<dbReference type="AlphaFoldDB" id="A0A2P7YH07"/>
<dbReference type="PANTHER" id="PTHR12592">
    <property type="entry name" value="ATP-DEPENDENT (S)-NAD(P)H-HYDRATE DEHYDRATASE FAMILY MEMBER"/>
    <property type="match status" value="1"/>
</dbReference>
<comment type="function">
    <text evidence="7">Catalyzes the dehydration of the S-form of NAD(P)HX at the expense of ATP, which is converted to ADP. Together with NAD(P)HX epimerase, which catalyzes the epimerization of the S- and R-forms, the enzyme allows the repair of both epimers of NAD(P)HX, a damaged form of NAD(P)H that is a result of enzymatic or heat-dependent hydration.</text>
</comment>
<feature type="binding site" evidence="7">
    <location>
        <begin position="201"/>
        <end position="207"/>
    </location>
    <ligand>
        <name>(6S)-NADPHX</name>
        <dbReference type="ChEBI" id="CHEBI:64076"/>
    </ligand>
</feature>
<sequence>MFKGKSQRELLQVARTIIQPLKPNYHKGQAGKIAVFGGCEDYTGAPFFLAHSAALVGADLSHVVCEKQAAPVIKGYSPDLMVHPYLYDLENADLRQWISPEIIDKLKKKPLEEVLNAKDELDKIVESHVLPKISGLMQRVDMFVVGPGFGRDPLMLKTLIRVIEEIKVVNKPVILDADLLYLVSVRPNLVKGYSKAVLTPNVVEFGRICLALAIDNTDDVDCAKRVLKALGHVTLIKKGAQEVIVRNESHIVNEMPGSLRRVGGQGDTLTGALATLLTWAEHYKSGFWDGSGKIDEDEAVLLACFAACSVVRVASSKAFYKYKRAMQTLNVHEYLGEAFEELFGA</sequence>
<evidence type="ECO:0000313" key="10">
    <source>
        <dbReference type="Proteomes" id="UP000241107"/>
    </source>
</evidence>
<dbReference type="GO" id="GO:0046496">
    <property type="term" value="P:nicotinamide nucleotide metabolic process"/>
    <property type="evidence" value="ECO:0007669"/>
    <property type="project" value="UniProtKB-UniRule"/>
</dbReference>
<proteinExistence type="inferred from homology"/>
<dbReference type="RefSeq" id="XP_024711773.1">
    <property type="nucleotide sequence ID" value="XM_024860023.1"/>
</dbReference>